<dbReference type="AlphaFoldDB" id="A0ABD1SHF4"/>
<feature type="region of interest" description="Disordered" evidence="1">
    <location>
        <begin position="1"/>
        <end position="24"/>
    </location>
</feature>
<organism evidence="2 3">
    <name type="scientific">Abeliophyllum distichum</name>
    <dbReference type="NCBI Taxonomy" id="126358"/>
    <lineage>
        <taxon>Eukaryota</taxon>
        <taxon>Viridiplantae</taxon>
        <taxon>Streptophyta</taxon>
        <taxon>Embryophyta</taxon>
        <taxon>Tracheophyta</taxon>
        <taxon>Spermatophyta</taxon>
        <taxon>Magnoliopsida</taxon>
        <taxon>eudicotyledons</taxon>
        <taxon>Gunneridae</taxon>
        <taxon>Pentapetalae</taxon>
        <taxon>asterids</taxon>
        <taxon>lamiids</taxon>
        <taxon>Lamiales</taxon>
        <taxon>Oleaceae</taxon>
        <taxon>Forsythieae</taxon>
        <taxon>Abeliophyllum</taxon>
    </lineage>
</organism>
<protein>
    <submittedName>
        <fullName evidence="2">Titin</fullName>
    </submittedName>
</protein>
<comment type="caution">
    <text evidence="2">The sequence shown here is derived from an EMBL/GenBank/DDBJ whole genome shotgun (WGS) entry which is preliminary data.</text>
</comment>
<keyword evidence="3" id="KW-1185">Reference proteome</keyword>
<accession>A0ABD1SHF4</accession>
<reference evidence="3" key="1">
    <citation type="submission" date="2024-07" db="EMBL/GenBank/DDBJ databases">
        <title>Two chromosome-level genome assemblies of Korean endemic species Abeliophyllum distichum and Forsythia ovata (Oleaceae).</title>
        <authorList>
            <person name="Jang H."/>
        </authorList>
    </citation>
    <scope>NUCLEOTIDE SEQUENCE [LARGE SCALE GENOMIC DNA]</scope>
</reference>
<dbReference type="Proteomes" id="UP001604336">
    <property type="component" value="Unassembled WGS sequence"/>
</dbReference>
<sequence length="142" mass="15807">MGGRLSEEVQRENESADSRGKIKEQIEEEGCLEDVQMIAAVDVAMLDEKGLDSSSIKNLEETLSDDSKEKMTLDIAEEEPSVTKVLDDEKLADMTNLESVATHENSEYKIVHEPSSFHDKTDAKDVQVLDDSITFSSKENLV</sequence>
<evidence type="ECO:0000313" key="2">
    <source>
        <dbReference type="EMBL" id="KAL2500096.1"/>
    </source>
</evidence>
<proteinExistence type="predicted"/>
<gene>
    <name evidence="2" type="ORF">Adt_25646</name>
</gene>
<evidence type="ECO:0000256" key="1">
    <source>
        <dbReference type="SAM" id="MobiDB-lite"/>
    </source>
</evidence>
<dbReference type="EMBL" id="JBFOLK010000007">
    <property type="protein sequence ID" value="KAL2500096.1"/>
    <property type="molecule type" value="Genomic_DNA"/>
</dbReference>
<evidence type="ECO:0000313" key="3">
    <source>
        <dbReference type="Proteomes" id="UP001604336"/>
    </source>
</evidence>
<name>A0ABD1SHF4_9LAMI</name>